<dbReference type="InterPro" id="IPR036423">
    <property type="entry name" value="SOD-like_Cu/Zn_dom_sf"/>
</dbReference>
<dbReference type="AlphaFoldDB" id="A0A1H8A8T3"/>
<sequence length="185" mass="18715">MRLPALLLVLLAAGCSGSPDVVQHVPAAAGGPDGPAGAVTLSGSGEFAAGNTAAIAYDRRLAPSGAQASLKAESTGGTTRTSLVVEGFVPNRRYGAHLHTGACATDPEASGPHYQHHPGQVTPSSEVWLDFKTDASGAGRATARHEWALDPAALPKSLVIHAQPTKKKGEQAGTAGPRIACLTLS</sequence>
<feature type="signal peptide" evidence="2">
    <location>
        <begin position="1"/>
        <end position="18"/>
    </location>
</feature>
<evidence type="ECO:0000256" key="2">
    <source>
        <dbReference type="SAM" id="SignalP"/>
    </source>
</evidence>
<comment type="similarity">
    <text evidence="1">Belongs to the Cu-Zn superoxide dismutase family.</text>
</comment>
<dbReference type="SUPFAM" id="SSF49329">
    <property type="entry name" value="Cu,Zn superoxide dismutase-like"/>
    <property type="match status" value="1"/>
</dbReference>
<dbReference type="PROSITE" id="PS51257">
    <property type="entry name" value="PROKAR_LIPOPROTEIN"/>
    <property type="match status" value="1"/>
</dbReference>
<evidence type="ECO:0000259" key="3">
    <source>
        <dbReference type="Pfam" id="PF00080"/>
    </source>
</evidence>
<feature type="domain" description="Superoxide dismutase copper/zinc binding" evidence="3">
    <location>
        <begin position="69"/>
        <end position="181"/>
    </location>
</feature>
<evidence type="ECO:0000313" key="5">
    <source>
        <dbReference type="Proteomes" id="UP000198953"/>
    </source>
</evidence>
<reference evidence="4 5" key="1">
    <citation type="submission" date="2016-10" db="EMBL/GenBank/DDBJ databases">
        <authorList>
            <person name="de Groot N.N."/>
        </authorList>
    </citation>
    <scope>NUCLEOTIDE SEQUENCE [LARGE SCALE GENOMIC DNA]</scope>
    <source>
        <strain evidence="4 5">DSM 43357</strain>
    </source>
</reference>
<accession>A0A1H8A8T3</accession>
<dbReference type="GO" id="GO:0046872">
    <property type="term" value="F:metal ion binding"/>
    <property type="evidence" value="ECO:0007669"/>
    <property type="project" value="InterPro"/>
</dbReference>
<dbReference type="GO" id="GO:0006801">
    <property type="term" value="P:superoxide metabolic process"/>
    <property type="evidence" value="ECO:0007669"/>
    <property type="project" value="InterPro"/>
</dbReference>
<dbReference type="RefSeq" id="WP_055509807.1">
    <property type="nucleotide sequence ID" value="NZ_BBZG01000007.1"/>
</dbReference>
<organism evidence="4 5">
    <name type="scientific">Nonomuraea pusilla</name>
    <dbReference type="NCBI Taxonomy" id="46177"/>
    <lineage>
        <taxon>Bacteria</taxon>
        <taxon>Bacillati</taxon>
        <taxon>Actinomycetota</taxon>
        <taxon>Actinomycetes</taxon>
        <taxon>Streptosporangiales</taxon>
        <taxon>Streptosporangiaceae</taxon>
        <taxon>Nonomuraea</taxon>
    </lineage>
</organism>
<dbReference type="Pfam" id="PF00080">
    <property type="entry name" value="Sod_Cu"/>
    <property type="match status" value="1"/>
</dbReference>
<dbReference type="EMBL" id="FOBF01000016">
    <property type="protein sequence ID" value="SEM66886.1"/>
    <property type="molecule type" value="Genomic_DNA"/>
</dbReference>
<feature type="chain" id="PRO_5039277720" evidence="2">
    <location>
        <begin position="19"/>
        <end position="185"/>
    </location>
</feature>
<gene>
    <name evidence="4" type="ORF">SAMN05660976_05731</name>
</gene>
<dbReference type="InterPro" id="IPR001424">
    <property type="entry name" value="SOD_Cu_Zn_dom"/>
</dbReference>
<name>A0A1H8A8T3_9ACTN</name>
<dbReference type="STRING" id="46177.SAMN05660976_05731"/>
<keyword evidence="5" id="KW-1185">Reference proteome</keyword>
<proteinExistence type="inferred from homology"/>
<dbReference type="OrthoDB" id="3297424at2"/>
<dbReference type="Proteomes" id="UP000198953">
    <property type="component" value="Unassembled WGS sequence"/>
</dbReference>
<dbReference type="Gene3D" id="2.60.40.200">
    <property type="entry name" value="Superoxide dismutase, copper/zinc binding domain"/>
    <property type="match status" value="1"/>
</dbReference>
<keyword evidence="2" id="KW-0732">Signal</keyword>
<evidence type="ECO:0000313" key="4">
    <source>
        <dbReference type="EMBL" id="SEM66886.1"/>
    </source>
</evidence>
<evidence type="ECO:0000256" key="1">
    <source>
        <dbReference type="ARBA" id="ARBA00010457"/>
    </source>
</evidence>
<protein>
    <submittedName>
        <fullName evidence="4">Superoxide dismutase, Cu-Zn family</fullName>
    </submittedName>
</protein>